<evidence type="ECO:0000313" key="8">
    <source>
        <dbReference type="Proteomes" id="UP000822476"/>
    </source>
</evidence>
<dbReference type="Gene3D" id="3.40.5.90">
    <property type="entry name" value="CDGSH iron-sulfur domain, mitoNEET-type"/>
    <property type="match status" value="2"/>
</dbReference>
<sequence>MFLLFPASTVPFIMVIDRLVLRGCRVPFRTFSSALCAHSPYPAVAELINLLAITFQYAPKRLNDLKPGTTHMWCVCGLSKSQPWCDGSHKPTHFKPLRWTVPSANSEQSKPMVHAICQCKYTSKPPYCDGTHKHLRSEVEHRQARCGCTHSATGTSQMIQLPDAQRNFCANCGCVQPIVT</sequence>
<evidence type="ECO:0000256" key="4">
    <source>
        <dbReference type="ARBA" id="ARBA00023014"/>
    </source>
</evidence>
<evidence type="ECO:0000256" key="3">
    <source>
        <dbReference type="ARBA" id="ARBA00023004"/>
    </source>
</evidence>
<comment type="caution">
    <text evidence="7">The sequence shown here is derived from an EMBL/GenBank/DDBJ whole genome shotgun (WGS) entry which is preliminary data.</text>
</comment>
<evidence type="ECO:0000313" key="7">
    <source>
        <dbReference type="EMBL" id="KAF7259529.1"/>
    </source>
</evidence>
<dbReference type="EMBL" id="JTDE01001158">
    <property type="protein sequence ID" value="KAF7259529.1"/>
    <property type="molecule type" value="Genomic_DNA"/>
</dbReference>
<feature type="domain" description="Iron-binding zinc finger CDGSH type" evidence="6">
    <location>
        <begin position="100"/>
        <end position="138"/>
    </location>
</feature>
<gene>
    <name evidence="7" type="ORF">EG68_02912</name>
</gene>
<dbReference type="InterPro" id="IPR052950">
    <property type="entry name" value="CISD"/>
</dbReference>
<evidence type="ECO:0000256" key="1">
    <source>
        <dbReference type="ARBA" id="ARBA00022714"/>
    </source>
</evidence>
<evidence type="ECO:0000256" key="2">
    <source>
        <dbReference type="ARBA" id="ARBA00022723"/>
    </source>
</evidence>
<dbReference type="GO" id="GO:0051537">
    <property type="term" value="F:2 iron, 2 sulfur cluster binding"/>
    <property type="evidence" value="ECO:0007669"/>
    <property type="project" value="UniProtKB-KW"/>
</dbReference>
<dbReference type="Proteomes" id="UP000822476">
    <property type="component" value="Unassembled WGS sequence"/>
</dbReference>
<reference evidence="7" key="1">
    <citation type="submission" date="2019-07" db="EMBL/GenBank/DDBJ databases">
        <title>Annotation for the trematode Paragonimus miyazaki's.</title>
        <authorList>
            <person name="Choi Y.-J."/>
        </authorList>
    </citation>
    <scope>NUCLEOTIDE SEQUENCE</scope>
    <source>
        <strain evidence="7">Japan</strain>
    </source>
</reference>
<dbReference type="AlphaFoldDB" id="A0A8S9YWQ9"/>
<comment type="cofactor">
    <cofactor evidence="5">
        <name>[2Fe-2S] cluster</name>
        <dbReference type="ChEBI" id="CHEBI:190135"/>
    </cofactor>
</comment>
<dbReference type="InterPro" id="IPR042216">
    <property type="entry name" value="MitoNEET_CISD"/>
</dbReference>
<dbReference type="PANTHER" id="PTHR46491">
    <property type="entry name" value="CDGSH IRON SULFUR DOMAIN PROTEIN HOMOLOG"/>
    <property type="match status" value="1"/>
</dbReference>
<dbReference type="GO" id="GO:0005739">
    <property type="term" value="C:mitochondrion"/>
    <property type="evidence" value="ECO:0007669"/>
    <property type="project" value="TreeGrafter"/>
</dbReference>
<dbReference type="OrthoDB" id="15717at2759"/>
<keyword evidence="3" id="KW-0408">Iron</keyword>
<accession>A0A8S9YWQ9</accession>
<proteinExistence type="predicted"/>
<protein>
    <recommendedName>
        <fullName evidence="6">Iron-binding zinc finger CDGSH type domain-containing protein</fullName>
    </recommendedName>
</protein>
<dbReference type="GO" id="GO:0046872">
    <property type="term" value="F:metal ion binding"/>
    <property type="evidence" value="ECO:0007669"/>
    <property type="project" value="UniProtKB-KW"/>
</dbReference>
<keyword evidence="2" id="KW-0479">Metal-binding</keyword>
<organism evidence="7 8">
    <name type="scientific">Paragonimus skrjabini miyazakii</name>
    <dbReference type="NCBI Taxonomy" id="59628"/>
    <lineage>
        <taxon>Eukaryota</taxon>
        <taxon>Metazoa</taxon>
        <taxon>Spiralia</taxon>
        <taxon>Lophotrochozoa</taxon>
        <taxon>Platyhelminthes</taxon>
        <taxon>Trematoda</taxon>
        <taxon>Digenea</taxon>
        <taxon>Plagiorchiida</taxon>
        <taxon>Troglotremata</taxon>
        <taxon>Troglotrematidae</taxon>
        <taxon>Paragonimus</taxon>
    </lineage>
</organism>
<evidence type="ECO:0000259" key="6">
    <source>
        <dbReference type="SMART" id="SM00704"/>
    </source>
</evidence>
<dbReference type="PANTHER" id="PTHR46491:SF3">
    <property type="entry name" value="CDGSH IRON-SULFUR DOMAIN-CONTAINING PROTEIN 3, MITOCHONDRIAL"/>
    <property type="match status" value="1"/>
</dbReference>
<dbReference type="SMART" id="SM00704">
    <property type="entry name" value="ZnF_CDGSH"/>
    <property type="match status" value="2"/>
</dbReference>
<keyword evidence="8" id="KW-1185">Reference proteome</keyword>
<evidence type="ECO:0000256" key="5">
    <source>
        <dbReference type="ARBA" id="ARBA00034078"/>
    </source>
</evidence>
<keyword evidence="4" id="KW-0411">Iron-sulfur</keyword>
<dbReference type="InterPro" id="IPR018967">
    <property type="entry name" value="FeS-contain_CDGSH-typ"/>
</dbReference>
<dbReference type="Pfam" id="PF09360">
    <property type="entry name" value="zf-CDGSH"/>
    <property type="match status" value="1"/>
</dbReference>
<name>A0A8S9YWQ9_9TREM</name>
<keyword evidence="1" id="KW-0001">2Fe-2S</keyword>
<feature type="domain" description="Iron-binding zinc finger CDGSH type" evidence="6">
    <location>
        <begin position="56"/>
        <end position="95"/>
    </location>
</feature>